<organism evidence="7 8">
    <name type="scientific">Sphingomonas agrestis</name>
    <dbReference type="NCBI Taxonomy" id="3080540"/>
    <lineage>
        <taxon>Bacteria</taxon>
        <taxon>Pseudomonadati</taxon>
        <taxon>Pseudomonadota</taxon>
        <taxon>Alphaproteobacteria</taxon>
        <taxon>Sphingomonadales</taxon>
        <taxon>Sphingomonadaceae</taxon>
        <taxon>Sphingomonas</taxon>
    </lineage>
</organism>
<evidence type="ECO:0000313" key="7">
    <source>
        <dbReference type="EMBL" id="MDV3457024.1"/>
    </source>
</evidence>
<proteinExistence type="predicted"/>
<evidence type="ECO:0000256" key="5">
    <source>
        <dbReference type="ARBA" id="ARBA00023049"/>
    </source>
</evidence>
<gene>
    <name evidence="7" type="ORF">RZN05_08525</name>
</gene>
<dbReference type="RefSeq" id="WP_317226189.1">
    <property type="nucleotide sequence ID" value="NZ_JAWJEJ010000001.1"/>
</dbReference>
<comment type="caution">
    <text evidence="7">The sequence shown here is derived from an EMBL/GenBank/DDBJ whole genome shotgun (WGS) entry which is preliminary data.</text>
</comment>
<dbReference type="PANTHER" id="PTHR34858">
    <property type="entry name" value="CYSO-CYSTEINE PEPTIDASE"/>
    <property type="match status" value="1"/>
</dbReference>
<dbReference type="SMART" id="SM00232">
    <property type="entry name" value="JAB_MPN"/>
    <property type="match status" value="1"/>
</dbReference>
<keyword evidence="4" id="KW-0862">Zinc</keyword>
<dbReference type="Proteomes" id="UP001273531">
    <property type="component" value="Unassembled WGS sequence"/>
</dbReference>
<dbReference type="InterPro" id="IPR028090">
    <property type="entry name" value="JAB_dom_prok"/>
</dbReference>
<evidence type="ECO:0000256" key="4">
    <source>
        <dbReference type="ARBA" id="ARBA00022833"/>
    </source>
</evidence>
<name>A0ABU3Y6K0_9SPHN</name>
<keyword evidence="3" id="KW-0378">Hydrolase</keyword>
<evidence type="ECO:0000256" key="1">
    <source>
        <dbReference type="ARBA" id="ARBA00022670"/>
    </source>
</evidence>
<evidence type="ECO:0000256" key="3">
    <source>
        <dbReference type="ARBA" id="ARBA00022801"/>
    </source>
</evidence>
<keyword evidence="5" id="KW-0482">Metalloprotease</keyword>
<feature type="domain" description="JAB1/MPN/MOV34 metalloenzyme" evidence="6">
    <location>
        <begin position="2"/>
        <end position="134"/>
    </location>
</feature>
<dbReference type="EMBL" id="JAWJEJ010000001">
    <property type="protein sequence ID" value="MDV3457024.1"/>
    <property type="molecule type" value="Genomic_DNA"/>
</dbReference>
<evidence type="ECO:0000313" key="8">
    <source>
        <dbReference type="Proteomes" id="UP001273531"/>
    </source>
</evidence>
<evidence type="ECO:0000256" key="2">
    <source>
        <dbReference type="ARBA" id="ARBA00022723"/>
    </source>
</evidence>
<protein>
    <submittedName>
        <fullName evidence="7">M67 family metallopeptidase</fullName>
    </submittedName>
</protein>
<reference evidence="7 8" key="1">
    <citation type="submission" date="2023-10" db="EMBL/GenBank/DDBJ databases">
        <title>Sphingomonas sp. HF-S4 16S ribosomal RNA gene Genome sequencing and assembly.</title>
        <authorList>
            <person name="Lee H."/>
        </authorList>
    </citation>
    <scope>NUCLEOTIDE SEQUENCE [LARGE SCALE GENOMIC DNA]</scope>
    <source>
        <strain evidence="7 8">HF-S4</strain>
    </source>
</reference>
<dbReference type="PANTHER" id="PTHR34858:SF1">
    <property type="entry name" value="CYSO-CYSTEINE PEPTIDASE"/>
    <property type="match status" value="1"/>
</dbReference>
<keyword evidence="2" id="KW-0479">Metal-binding</keyword>
<dbReference type="Pfam" id="PF14464">
    <property type="entry name" value="Prok-JAB"/>
    <property type="match status" value="1"/>
</dbReference>
<keyword evidence="1" id="KW-0645">Protease</keyword>
<accession>A0ABU3Y6K0</accession>
<dbReference type="Gene3D" id="3.40.140.10">
    <property type="entry name" value="Cytidine Deaminase, domain 2"/>
    <property type="match status" value="1"/>
</dbReference>
<dbReference type="SUPFAM" id="SSF102712">
    <property type="entry name" value="JAB1/MPN domain"/>
    <property type="match status" value="1"/>
</dbReference>
<keyword evidence="8" id="KW-1185">Reference proteome</keyword>
<dbReference type="InterPro" id="IPR000555">
    <property type="entry name" value="JAMM/MPN+_dom"/>
</dbReference>
<sequence>MAIRVSRSVPIGIRRISADCAPREACGLLFGDGDTITGFQATENVAEDPGRHFEIDPAALFAALRAERAGGPKIIGYWHSHPSGAATPSVTDAAMAAPDGKLWLIVAGEVMTLWRASEAGTLHGRFDPVNLGESLDP</sequence>
<evidence type="ECO:0000259" key="6">
    <source>
        <dbReference type="SMART" id="SM00232"/>
    </source>
</evidence>
<dbReference type="InterPro" id="IPR051929">
    <property type="entry name" value="VirAsm_ModProt"/>
</dbReference>
<dbReference type="CDD" id="cd08070">
    <property type="entry name" value="MPN_like"/>
    <property type="match status" value="1"/>
</dbReference>